<sequence length="122" mass="12931">MFGSSTGKRSVACKVGARIWVNPSECSVAPFLLLPKGDFILIGGEVAHTFGLISLVTSGMAKSYDGPVGAKVWDDGIARHAALMVRGEGAGMVPRLNPSTSDTNVAVDLDAELERTRLHFRC</sequence>
<dbReference type="EMBL" id="AMZH03019334">
    <property type="protein sequence ID" value="RRT40504.1"/>
    <property type="molecule type" value="Genomic_DNA"/>
</dbReference>
<dbReference type="Proteomes" id="UP000287651">
    <property type="component" value="Unassembled WGS sequence"/>
</dbReference>
<organism evidence="1 2">
    <name type="scientific">Ensete ventricosum</name>
    <name type="common">Abyssinian banana</name>
    <name type="synonym">Musa ensete</name>
    <dbReference type="NCBI Taxonomy" id="4639"/>
    <lineage>
        <taxon>Eukaryota</taxon>
        <taxon>Viridiplantae</taxon>
        <taxon>Streptophyta</taxon>
        <taxon>Embryophyta</taxon>
        <taxon>Tracheophyta</taxon>
        <taxon>Spermatophyta</taxon>
        <taxon>Magnoliopsida</taxon>
        <taxon>Liliopsida</taxon>
        <taxon>Zingiberales</taxon>
        <taxon>Musaceae</taxon>
        <taxon>Ensete</taxon>
    </lineage>
</organism>
<comment type="caution">
    <text evidence="1">The sequence shown here is derived from an EMBL/GenBank/DDBJ whole genome shotgun (WGS) entry which is preliminary data.</text>
</comment>
<evidence type="ECO:0000313" key="1">
    <source>
        <dbReference type="EMBL" id="RRT40504.1"/>
    </source>
</evidence>
<proteinExistence type="predicted"/>
<dbReference type="AlphaFoldDB" id="A0A426XM15"/>
<evidence type="ECO:0000313" key="2">
    <source>
        <dbReference type="Proteomes" id="UP000287651"/>
    </source>
</evidence>
<gene>
    <name evidence="1" type="ORF">B296_00022311</name>
</gene>
<name>A0A426XM15_ENSVE</name>
<accession>A0A426XM15</accession>
<protein>
    <submittedName>
        <fullName evidence="1">Uncharacterized protein</fullName>
    </submittedName>
</protein>
<reference evidence="1 2" key="1">
    <citation type="journal article" date="2014" name="Agronomy (Basel)">
        <title>A Draft Genome Sequence for Ensete ventricosum, the Drought-Tolerant Tree Against Hunger.</title>
        <authorList>
            <person name="Harrison J."/>
            <person name="Moore K.A."/>
            <person name="Paszkiewicz K."/>
            <person name="Jones T."/>
            <person name="Grant M."/>
            <person name="Ambacheew D."/>
            <person name="Muzemil S."/>
            <person name="Studholme D.J."/>
        </authorList>
    </citation>
    <scope>NUCLEOTIDE SEQUENCE [LARGE SCALE GENOMIC DNA]</scope>
</reference>